<protein>
    <recommendedName>
        <fullName evidence="4">DUF4012 domain-containing protein</fullName>
    </recommendedName>
</protein>
<feature type="transmembrane region" description="Helical" evidence="1">
    <location>
        <begin position="20"/>
        <end position="39"/>
    </location>
</feature>
<gene>
    <name evidence="2" type="ORF">GCM10008935_28620</name>
</gene>
<evidence type="ECO:0000313" key="3">
    <source>
        <dbReference type="Proteomes" id="UP001500740"/>
    </source>
</evidence>
<keyword evidence="1" id="KW-1133">Transmembrane helix</keyword>
<dbReference type="Proteomes" id="UP001500740">
    <property type="component" value="Unassembled WGS sequence"/>
</dbReference>
<sequence>MKLIKEIIHSLTNTRLKKLIIVLAIILICVGIYLYNVLFNHPMVEYAEVERQTIEQLQEYITPHQEDEMKLSEALANSPSETEFITKGNIQSDENRLSTIRSLLLSTEVNGVRTIAPQQNEVAYQYDIEAMGVHLLEGLLYQNESFIALQADWLLPNSYGIKNQVDMPFLNAVPLNVPKLYEPANHWTVNEMMSRETIEYGLMFVRYISQLNYQLEQGVNGDSERNKLTIELGEQEANDFLEELLEQIVEDDGLSQDLLTEISHMTFSNKVHYQVGFTSEWVEKRELKGNVDYKGRQFDVELLIETDLKDDDFETMINVLIDEVNHEKLLDLQYLAQGEEVQNGFHVDHALFIQDDIASAQAYEAIRLDWATNYTKGRKQTDFELFVADDMIQEPLQGKVTNEYHYEGETGNHHTYVNLILNRDDLDWYDFPVDGLEFSVERDVELADEVNITKIDEETVTWLDEDIFEEIVPLIEQIESRFSSQLDDVLGDLWPF</sequence>
<keyword evidence="3" id="KW-1185">Reference proteome</keyword>
<reference evidence="2 3" key="1">
    <citation type="journal article" date="2019" name="Int. J. Syst. Evol. Microbiol.">
        <title>The Global Catalogue of Microorganisms (GCM) 10K type strain sequencing project: providing services to taxonomists for standard genome sequencing and annotation.</title>
        <authorList>
            <consortium name="The Broad Institute Genomics Platform"/>
            <consortium name="The Broad Institute Genome Sequencing Center for Infectious Disease"/>
            <person name="Wu L."/>
            <person name="Ma J."/>
        </authorList>
    </citation>
    <scope>NUCLEOTIDE SEQUENCE [LARGE SCALE GENOMIC DNA]</scope>
    <source>
        <strain evidence="2 3">JCM 14193</strain>
    </source>
</reference>
<evidence type="ECO:0000313" key="2">
    <source>
        <dbReference type="EMBL" id="GAA0470965.1"/>
    </source>
</evidence>
<proteinExistence type="predicted"/>
<evidence type="ECO:0000256" key="1">
    <source>
        <dbReference type="SAM" id="Phobius"/>
    </source>
</evidence>
<organism evidence="2 3">
    <name type="scientific">Alkalibacillus silvisoli</name>
    <dbReference type="NCBI Taxonomy" id="392823"/>
    <lineage>
        <taxon>Bacteria</taxon>
        <taxon>Bacillati</taxon>
        <taxon>Bacillota</taxon>
        <taxon>Bacilli</taxon>
        <taxon>Bacillales</taxon>
        <taxon>Bacillaceae</taxon>
        <taxon>Alkalibacillus</taxon>
    </lineage>
</organism>
<dbReference type="EMBL" id="BAAACZ010000029">
    <property type="protein sequence ID" value="GAA0470965.1"/>
    <property type="molecule type" value="Genomic_DNA"/>
</dbReference>
<dbReference type="RefSeq" id="WP_343784739.1">
    <property type="nucleotide sequence ID" value="NZ_BAAACZ010000029.1"/>
</dbReference>
<keyword evidence="1" id="KW-0812">Transmembrane</keyword>
<evidence type="ECO:0008006" key="4">
    <source>
        <dbReference type="Google" id="ProtNLM"/>
    </source>
</evidence>
<keyword evidence="1" id="KW-0472">Membrane</keyword>
<comment type="caution">
    <text evidence="2">The sequence shown here is derived from an EMBL/GenBank/DDBJ whole genome shotgun (WGS) entry which is preliminary data.</text>
</comment>
<accession>A0ABN1A9K9</accession>
<name>A0ABN1A9K9_9BACI</name>